<feature type="compositionally biased region" description="Basic and acidic residues" evidence="1">
    <location>
        <begin position="1"/>
        <end position="11"/>
    </location>
</feature>
<evidence type="ECO:0000313" key="3">
    <source>
        <dbReference type="Proteomes" id="UP000518752"/>
    </source>
</evidence>
<comment type="caution">
    <text evidence="2">The sequence shown here is derived from an EMBL/GenBank/DDBJ whole genome shotgun (WGS) entry which is preliminary data.</text>
</comment>
<keyword evidence="3" id="KW-1185">Reference proteome</keyword>
<dbReference type="Proteomes" id="UP000518752">
    <property type="component" value="Unassembled WGS sequence"/>
</dbReference>
<dbReference type="AlphaFoldDB" id="A0A8H5GDI8"/>
<evidence type="ECO:0000256" key="1">
    <source>
        <dbReference type="SAM" id="MobiDB-lite"/>
    </source>
</evidence>
<sequence>MPELVEARMEIGADDDECGDHNNPDGRSSQEPEPKIEGEWAVPTRNKKQSKHLHLALSLSFSLPYLPRSLSLRHHPLVHSASSMKTSRVLDAVVLISPLWPGSCLVTTLFPSSLY</sequence>
<accession>A0A8H5GDI8</accession>
<proteinExistence type="predicted"/>
<protein>
    <submittedName>
        <fullName evidence="2">Uncharacterized protein</fullName>
    </submittedName>
</protein>
<feature type="region of interest" description="Disordered" evidence="1">
    <location>
        <begin position="1"/>
        <end position="37"/>
    </location>
</feature>
<feature type="compositionally biased region" description="Basic and acidic residues" evidence="1">
    <location>
        <begin position="19"/>
        <end position="37"/>
    </location>
</feature>
<name>A0A8H5GDI8_9AGAR</name>
<reference evidence="2 3" key="1">
    <citation type="journal article" date="2020" name="ISME J.">
        <title>Uncovering the hidden diversity of litter-decomposition mechanisms in mushroom-forming fungi.</title>
        <authorList>
            <person name="Floudas D."/>
            <person name="Bentzer J."/>
            <person name="Ahren D."/>
            <person name="Johansson T."/>
            <person name="Persson P."/>
            <person name="Tunlid A."/>
        </authorList>
    </citation>
    <scope>NUCLEOTIDE SEQUENCE [LARGE SCALE GENOMIC DNA]</scope>
    <source>
        <strain evidence="2 3">CBS 406.79</strain>
    </source>
</reference>
<organism evidence="2 3">
    <name type="scientific">Collybiopsis confluens</name>
    <dbReference type="NCBI Taxonomy" id="2823264"/>
    <lineage>
        <taxon>Eukaryota</taxon>
        <taxon>Fungi</taxon>
        <taxon>Dikarya</taxon>
        <taxon>Basidiomycota</taxon>
        <taxon>Agaricomycotina</taxon>
        <taxon>Agaricomycetes</taxon>
        <taxon>Agaricomycetidae</taxon>
        <taxon>Agaricales</taxon>
        <taxon>Marasmiineae</taxon>
        <taxon>Omphalotaceae</taxon>
        <taxon>Collybiopsis</taxon>
    </lineage>
</organism>
<dbReference type="EMBL" id="JAACJN010000194">
    <property type="protein sequence ID" value="KAF5362983.1"/>
    <property type="molecule type" value="Genomic_DNA"/>
</dbReference>
<evidence type="ECO:0000313" key="2">
    <source>
        <dbReference type="EMBL" id="KAF5362983.1"/>
    </source>
</evidence>
<gene>
    <name evidence="2" type="ORF">D9757_014795</name>
</gene>